<protein>
    <submittedName>
        <fullName evidence="1">Uncharacterized protein</fullName>
    </submittedName>
</protein>
<dbReference type="Proteomes" id="UP001151760">
    <property type="component" value="Unassembled WGS sequence"/>
</dbReference>
<gene>
    <name evidence="1" type="ORF">Tco_0629884</name>
</gene>
<name>A0ABQ4WUE1_9ASTR</name>
<proteinExistence type="predicted"/>
<comment type="caution">
    <text evidence="1">The sequence shown here is derived from an EMBL/GenBank/DDBJ whole genome shotgun (WGS) entry which is preliminary data.</text>
</comment>
<sequence>MSDKKDEINKKNEQDWSKVERTQDLVDYVYAKYGNSWKESDEATDQMLDDLYNFVVMKEYLSMVESEKGKAKMMVYDEMVEYVLAKLHDKRKGKVDDLRNRVSKLEVDLAWVIKAKQAEHDKGKTKQEEHDLDDVDIDHVDLNGLALENRVKKLEDDFSRMLITP</sequence>
<reference evidence="1" key="2">
    <citation type="submission" date="2022-01" db="EMBL/GenBank/DDBJ databases">
        <authorList>
            <person name="Yamashiro T."/>
            <person name="Shiraishi A."/>
            <person name="Satake H."/>
            <person name="Nakayama K."/>
        </authorList>
    </citation>
    <scope>NUCLEOTIDE SEQUENCE</scope>
</reference>
<keyword evidence="2" id="KW-1185">Reference proteome</keyword>
<dbReference type="EMBL" id="BQNB010008941">
    <property type="protein sequence ID" value="GJS56522.1"/>
    <property type="molecule type" value="Genomic_DNA"/>
</dbReference>
<organism evidence="1 2">
    <name type="scientific">Tanacetum coccineum</name>
    <dbReference type="NCBI Taxonomy" id="301880"/>
    <lineage>
        <taxon>Eukaryota</taxon>
        <taxon>Viridiplantae</taxon>
        <taxon>Streptophyta</taxon>
        <taxon>Embryophyta</taxon>
        <taxon>Tracheophyta</taxon>
        <taxon>Spermatophyta</taxon>
        <taxon>Magnoliopsida</taxon>
        <taxon>eudicotyledons</taxon>
        <taxon>Gunneridae</taxon>
        <taxon>Pentapetalae</taxon>
        <taxon>asterids</taxon>
        <taxon>campanulids</taxon>
        <taxon>Asterales</taxon>
        <taxon>Asteraceae</taxon>
        <taxon>Asteroideae</taxon>
        <taxon>Anthemideae</taxon>
        <taxon>Anthemidinae</taxon>
        <taxon>Tanacetum</taxon>
    </lineage>
</organism>
<accession>A0ABQ4WUE1</accession>
<evidence type="ECO:0000313" key="1">
    <source>
        <dbReference type="EMBL" id="GJS56522.1"/>
    </source>
</evidence>
<reference evidence="1" key="1">
    <citation type="journal article" date="2022" name="Int. J. Mol. Sci.">
        <title>Draft Genome of Tanacetum Coccineum: Genomic Comparison of Closely Related Tanacetum-Family Plants.</title>
        <authorList>
            <person name="Yamashiro T."/>
            <person name="Shiraishi A."/>
            <person name="Nakayama K."/>
            <person name="Satake H."/>
        </authorList>
    </citation>
    <scope>NUCLEOTIDE SEQUENCE</scope>
</reference>
<evidence type="ECO:0000313" key="2">
    <source>
        <dbReference type="Proteomes" id="UP001151760"/>
    </source>
</evidence>